<evidence type="ECO:0000313" key="3">
    <source>
        <dbReference type="Proteomes" id="UP000242015"/>
    </source>
</evidence>
<evidence type="ECO:0000259" key="1">
    <source>
        <dbReference type="Pfam" id="PF12323"/>
    </source>
</evidence>
<organism evidence="2 3">
    <name type="scientific">Candidatus Marsarchaeota G2 archaeon BE_D</name>
    <dbReference type="NCBI Taxonomy" id="1978158"/>
    <lineage>
        <taxon>Archaea</taxon>
        <taxon>Candidatus Marsarchaeota</taxon>
        <taxon>Candidatus Marsarchaeota group 2</taxon>
    </lineage>
</organism>
<comment type="caution">
    <text evidence="2">The sequence shown here is derived from an EMBL/GenBank/DDBJ whole genome shotgun (WGS) entry which is preliminary data.</text>
</comment>
<dbReference type="InterPro" id="IPR021027">
    <property type="entry name" value="Transposase_put_HTH"/>
</dbReference>
<sequence>MMLVATKVKLNPDQNQKFLLENQFGSCRSLYNCSLAKSDEYYLTYRDAVKLSLNYLEVQNMLIDLRKKYLWLYKINSQSLQMWVTEAGTPVHDSGAASVIQIHTLCGGVLTGGL</sequence>
<dbReference type="Pfam" id="PF12323">
    <property type="entry name" value="HTH_OrfB_IS605"/>
    <property type="match status" value="1"/>
</dbReference>
<dbReference type="Proteomes" id="UP000242015">
    <property type="component" value="Unassembled WGS sequence"/>
</dbReference>
<accession>A0A2R6C3Q6</accession>
<name>A0A2R6C3Q6_9ARCH</name>
<dbReference type="AlphaFoldDB" id="A0A2R6C3Q6"/>
<dbReference type="EMBL" id="NEXF01000670">
    <property type="protein sequence ID" value="PSO05488.1"/>
    <property type="molecule type" value="Genomic_DNA"/>
</dbReference>
<proteinExistence type="predicted"/>
<protein>
    <recommendedName>
        <fullName evidence="1">Transposase putative helix-turn-helix domain-containing protein</fullName>
    </recommendedName>
</protein>
<gene>
    <name evidence="2" type="ORF">B9Q04_18920</name>
</gene>
<reference evidence="2 3" key="1">
    <citation type="submission" date="2017-04" db="EMBL/GenBank/DDBJ databases">
        <title>Novel microbial lineages endemic to geothermal iron-oxide mats fill important gaps in the evolutionary history of Archaea.</title>
        <authorList>
            <person name="Jay Z.J."/>
            <person name="Beam J.P."/>
            <person name="Dlakic M."/>
            <person name="Rusch D.B."/>
            <person name="Kozubal M.A."/>
            <person name="Inskeep W.P."/>
        </authorList>
    </citation>
    <scope>NUCLEOTIDE SEQUENCE [LARGE SCALE GENOMIC DNA]</scope>
    <source>
        <strain evidence="2">BE_D</strain>
    </source>
</reference>
<evidence type="ECO:0000313" key="2">
    <source>
        <dbReference type="EMBL" id="PSO05488.1"/>
    </source>
</evidence>
<feature type="domain" description="Transposase putative helix-turn-helix" evidence="1">
    <location>
        <begin position="2"/>
        <end position="42"/>
    </location>
</feature>